<accession>A0AAF0F618</accession>
<comment type="cofactor">
    <cofactor evidence="2">
        <name>Mg(2+)</name>
        <dbReference type="ChEBI" id="CHEBI:18420"/>
    </cofactor>
</comment>
<evidence type="ECO:0000259" key="11">
    <source>
        <dbReference type="Pfam" id="PF04406"/>
    </source>
</evidence>
<dbReference type="InterPro" id="IPR013049">
    <property type="entry name" value="Spo11/TopoVI_A_N"/>
</dbReference>
<comment type="catalytic activity">
    <reaction evidence="1 10">
        <text>ATP-dependent breakage, passage and rejoining of double-stranded DNA.</text>
        <dbReference type="EC" id="5.6.2.2"/>
    </reaction>
</comment>
<dbReference type="PANTHER" id="PTHR10848">
    <property type="entry name" value="MEIOTIC RECOMBINATION PROTEIN SPO11"/>
    <property type="match status" value="1"/>
</dbReference>
<dbReference type="Proteomes" id="UP001217754">
    <property type="component" value="Chromosome 3"/>
</dbReference>
<keyword evidence="8 10" id="KW-0238">DNA-binding</keyword>
<protein>
    <recommendedName>
        <fullName evidence="4">DNA topoisomerase (ATP-hydrolyzing)</fullName>
        <ecNumber evidence="4">5.6.2.2</ecNumber>
    </recommendedName>
</protein>
<gene>
    <name evidence="13" type="primary">SPO11</name>
    <name evidence="13" type="ORF">MJAP1_001960</name>
</gene>
<evidence type="ECO:0000313" key="14">
    <source>
        <dbReference type="Proteomes" id="UP001217754"/>
    </source>
</evidence>
<evidence type="ECO:0000256" key="3">
    <source>
        <dbReference type="ARBA" id="ARBA00006559"/>
    </source>
</evidence>
<evidence type="ECO:0000256" key="7">
    <source>
        <dbReference type="ARBA" id="ARBA00023029"/>
    </source>
</evidence>
<dbReference type="InterPro" id="IPR002815">
    <property type="entry name" value="Spo11/TopoVI_A"/>
</dbReference>
<feature type="domain" description="Topoisomerase 6 subunit A/Spo11 TOPRIM" evidence="12">
    <location>
        <begin position="152"/>
        <end position="271"/>
    </location>
</feature>
<dbReference type="InterPro" id="IPR036388">
    <property type="entry name" value="WH-like_DNA-bd_sf"/>
</dbReference>
<feature type="active site" description="O-(5'-phospho-DNA)-tyrosine intermediate" evidence="10">
    <location>
        <position position="79"/>
    </location>
</feature>
<dbReference type="InterPro" id="IPR034136">
    <property type="entry name" value="TOPRIM_Topo6A/Spo11"/>
</dbReference>
<name>A0AAF0F618_9BASI</name>
<reference evidence="13" key="1">
    <citation type="submission" date="2023-03" db="EMBL/GenBank/DDBJ databases">
        <title>Mating type loci evolution in Malassezia.</title>
        <authorList>
            <person name="Coelho M.A."/>
        </authorList>
    </citation>
    <scope>NUCLEOTIDE SEQUENCE</scope>
    <source>
        <strain evidence="13">CBS 9431</strain>
    </source>
</reference>
<dbReference type="AlphaFoldDB" id="A0AAF0F618"/>
<dbReference type="PANTHER" id="PTHR10848:SF0">
    <property type="entry name" value="MEIOTIC RECOMBINATION PROTEIN SPO11"/>
    <property type="match status" value="1"/>
</dbReference>
<dbReference type="InterPro" id="IPR036078">
    <property type="entry name" value="Spo11/TopoVI_A_sf"/>
</dbReference>
<keyword evidence="6" id="KW-0460">Magnesium</keyword>
<sequence>MRRIEHFIAHFVRNAQSRSPRSMTLGAPRSRMRGASVQWPFPARHADRVQHWAQFLRVLSYMHTAVRSDAILSKREIYYRDPSLFGSQRTVDSMIARACMTLNLSRAALSVCATPRSVVWGPIGFGGQAQLAEQTIPDPAHVSSLVSSAEWIVIVEKHAVYQTLRTIDFLGQVGGHLPPGAVVTGKGYPDHATRWMLGELARHASSTHLLFLVDSDPHGVDIFRTYQDALPSSAQVHWSGLRARQWLRLQMAHAIPTMPLTRADRAKAKSML</sequence>
<keyword evidence="7 10" id="KW-0799">Topoisomerase</keyword>
<dbReference type="EC" id="5.6.2.2" evidence="4"/>
<dbReference type="RefSeq" id="XP_060121890.1">
    <property type="nucleotide sequence ID" value="XM_060265907.1"/>
</dbReference>
<dbReference type="GO" id="GO:0003918">
    <property type="term" value="F:DNA topoisomerase type II (double strand cut, ATP-hydrolyzing) activity"/>
    <property type="evidence" value="ECO:0007669"/>
    <property type="project" value="UniProtKB-UniRule"/>
</dbReference>
<dbReference type="GO" id="GO:0000706">
    <property type="term" value="P:meiotic DNA double-strand break processing"/>
    <property type="evidence" value="ECO:0007669"/>
    <property type="project" value="TreeGrafter"/>
</dbReference>
<dbReference type="GO" id="GO:0007131">
    <property type="term" value="P:reciprocal meiotic recombination"/>
    <property type="evidence" value="ECO:0007669"/>
    <property type="project" value="TreeGrafter"/>
</dbReference>
<dbReference type="GO" id="GO:0000228">
    <property type="term" value="C:nuclear chromosome"/>
    <property type="evidence" value="ECO:0007669"/>
    <property type="project" value="TreeGrafter"/>
</dbReference>
<evidence type="ECO:0000256" key="4">
    <source>
        <dbReference type="ARBA" id="ARBA00012895"/>
    </source>
</evidence>
<dbReference type="GO" id="GO:0042138">
    <property type="term" value="P:meiotic DNA double-strand break formation"/>
    <property type="evidence" value="ECO:0007669"/>
    <property type="project" value="TreeGrafter"/>
</dbReference>
<dbReference type="Gene3D" id="3.40.1360.10">
    <property type="match status" value="1"/>
</dbReference>
<evidence type="ECO:0000256" key="6">
    <source>
        <dbReference type="ARBA" id="ARBA00022842"/>
    </source>
</evidence>
<evidence type="ECO:0000256" key="8">
    <source>
        <dbReference type="ARBA" id="ARBA00023125"/>
    </source>
</evidence>
<dbReference type="Gene3D" id="1.10.10.10">
    <property type="entry name" value="Winged helix-like DNA-binding domain superfamily/Winged helix DNA-binding domain"/>
    <property type="match status" value="1"/>
</dbReference>
<evidence type="ECO:0000256" key="5">
    <source>
        <dbReference type="ARBA" id="ARBA00022723"/>
    </source>
</evidence>
<evidence type="ECO:0000259" key="12">
    <source>
        <dbReference type="Pfam" id="PF21180"/>
    </source>
</evidence>
<evidence type="ECO:0000256" key="2">
    <source>
        <dbReference type="ARBA" id="ARBA00001946"/>
    </source>
</evidence>
<keyword evidence="9 10" id="KW-0413">Isomerase</keyword>
<dbReference type="GO" id="GO:0003677">
    <property type="term" value="F:DNA binding"/>
    <property type="evidence" value="ECO:0007669"/>
    <property type="project" value="UniProtKB-UniRule"/>
</dbReference>
<evidence type="ECO:0000256" key="10">
    <source>
        <dbReference type="PROSITE-ProRule" id="PRU01385"/>
    </source>
</evidence>
<evidence type="ECO:0000313" key="13">
    <source>
        <dbReference type="EMBL" id="WFD38993.1"/>
    </source>
</evidence>
<comment type="similarity">
    <text evidence="3 10">Belongs to the TOP6A family.</text>
</comment>
<keyword evidence="5" id="KW-0479">Metal-binding</keyword>
<dbReference type="SUPFAM" id="SSF56726">
    <property type="entry name" value="DNA topoisomerase IV, alpha subunit"/>
    <property type="match status" value="1"/>
</dbReference>
<proteinExistence type="inferred from homology"/>
<feature type="domain" description="Spo11/DNA topoisomerase VI subunit A N-terminal" evidence="11">
    <location>
        <begin position="52"/>
        <end position="111"/>
    </location>
</feature>
<dbReference type="PRINTS" id="PR01550">
    <property type="entry name" value="TOP6AFAMILY"/>
</dbReference>
<dbReference type="GO" id="GO:0046872">
    <property type="term" value="F:metal ion binding"/>
    <property type="evidence" value="ECO:0007669"/>
    <property type="project" value="UniProtKB-KW"/>
</dbReference>
<evidence type="ECO:0000256" key="9">
    <source>
        <dbReference type="ARBA" id="ARBA00023235"/>
    </source>
</evidence>
<evidence type="ECO:0000256" key="1">
    <source>
        <dbReference type="ARBA" id="ARBA00000185"/>
    </source>
</evidence>
<organism evidence="13 14">
    <name type="scientific">Malassezia japonica</name>
    <dbReference type="NCBI Taxonomy" id="223818"/>
    <lineage>
        <taxon>Eukaryota</taxon>
        <taxon>Fungi</taxon>
        <taxon>Dikarya</taxon>
        <taxon>Basidiomycota</taxon>
        <taxon>Ustilaginomycotina</taxon>
        <taxon>Malasseziomycetes</taxon>
        <taxon>Malasseziales</taxon>
        <taxon>Malasseziaceae</taxon>
        <taxon>Malassezia</taxon>
    </lineage>
</organism>
<dbReference type="EMBL" id="CP119960">
    <property type="protein sequence ID" value="WFD38993.1"/>
    <property type="molecule type" value="Genomic_DNA"/>
</dbReference>
<dbReference type="Pfam" id="PF04406">
    <property type="entry name" value="TP6A_N"/>
    <property type="match status" value="1"/>
</dbReference>
<dbReference type="GO" id="GO:0005524">
    <property type="term" value="F:ATP binding"/>
    <property type="evidence" value="ECO:0007669"/>
    <property type="project" value="InterPro"/>
</dbReference>
<dbReference type="GeneID" id="85225609"/>
<keyword evidence="14" id="KW-1185">Reference proteome</keyword>
<dbReference type="Pfam" id="PF21180">
    <property type="entry name" value="TOP6A-Spo11_Toprim"/>
    <property type="match status" value="1"/>
</dbReference>
<dbReference type="PROSITE" id="PS52041">
    <property type="entry name" value="TOPO_IIB"/>
    <property type="match status" value="1"/>
</dbReference>